<sequence length="76" mass="7743">SAIGAYNKIEGNQSGAFGVGIYNVDTVKGDNSYSVGNKNQVSANNTFVVGNNVKTSLDNAVVLGNNSTAESSDVVS</sequence>
<evidence type="ECO:0000313" key="1">
    <source>
        <dbReference type="EMBL" id="ETJ44355.1"/>
    </source>
</evidence>
<dbReference type="SUPFAM" id="SSF101967">
    <property type="entry name" value="Adhesin YadA, collagen-binding domain"/>
    <property type="match status" value="1"/>
</dbReference>
<comment type="caution">
    <text evidence="1">The sequence shown here is derived from an EMBL/GenBank/DDBJ whole genome shotgun (WGS) entry which is preliminary data.</text>
</comment>
<proteinExistence type="predicted"/>
<gene>
    <name evidence="1" type="ORF">Q604_UNBC01626G0001</name>
</gene>
<dbReference type="AlphaFoldDB" id="W1YRJ0"/>
<feature type="non-terminal residue" evidence="1">
    <location>
        <position position="1"/>
    </location>
</feature>
<feature type="non-terminal residue" evidence="1">
    <location>
        <position position="76"/>
    </location>
</feature>
<reference evidence="1" key="1">
    <citation type="submission" date="2013-12" db="EMBL/GenBank/DDBJ databases">
        <title>A Varibaculum cambriense genome reconstructed from a premature infant gut community with otherwise low bacterial novelty that shifts toward anaerobic metabolism during the third week of life.</title>
        <authorList>
            <person name="Brown C.T."/>
            <person name="Sharon I."/>
            <person name="Thomas B.C."/>
            <person name="Castelle C.J."/>
            <person name="Morowitz M.J."/>
            <person name="Banfield J.F."/>
        </authorList>
    </citation>
    <scope>NUCLEOTIDE SEQUENCE</scope>
</reference>
<dbReference type="InterPro" id="IPR011049">
    <property type="entry name" value="Serralysin-like_metalloprot_C"/>
</dbReference>
<protein>
    <recommendedName>
        <fullName evidence="2">Hep/Hag repeat protein</fullName>
    </recommendedName>
</protein>
<dbReference type="Gene3D" id="2.150.10.10">
    <property type="entry name" value="Serralysin-like metalloprotease, C-terminal"/>
    <property type="match status" value="1"/>
</dbReference>
<accession>W1YRJ0</accession>
<evidence type="ECO:0008006" key="2">
    <source>
        <dbReference type="Google" id="ProtNLM"/>
    </source>
</evidence>
<dbReference type="EMBL" id="AZMM01001626">
    <property type="protein sequence ID" value="ETJ44355.1"/>
    <property type="molecule type" value="Genomic_DNA"/>
</dbReference>
<organism evidence="1">
    <name type="scientific">human gut metagenome</name>
    <dbReference type="NCBI Taxonomy" id="408170"/>
    <lineage>
        <taxon>unclassified sequences</taxon>
        <taxon>metagenomes</taxon>
        <taxon>organismal metagenomes</taxon>
    </lineage>
</organism>
<name>W1YRJ0_9ZZZZ</name>